<protein>
    <submittedName>
        <fullName evidence="2">Uncharacterized protein</fullName>
    </submittedName>
</protein>
<keyword evidence="3" id="KW-1185">Reference proteome</keyword>
<comment type="caution">
    <text evidence="2">The sequence shown here is derived from an EMBL/GenBank/DDBJ whole genome shotgun (WGS) entry which is preliminary data.</text>
</comment>
<reference evidence="2 3" key="1">
    <citation type="submission" date="2024-02" db="EMBL/GenBank/DDBJ databases">
        <title>Rubritalea halochordaticola NBRC 107102.</title>
        <authorList>
            <person name="Ichikawa N."/>
            <person name="Katano-Makiyama Y."/>
            <person name="Hidaka K."/>
        </authorList>
    </citation>
    <scope>NUCLEOTIDE SEQUENCE [LARGE SCALE GENOMIC DNA]</scope>
    <source>
        <strain evidence="2 3">NBRC 107102</strain>
    </source>
</reference>
<evidence type="ECO:0000313" key="2">
    <source>
        <dbReference type="EMBL" id="GAA5497579.1"/>
    </source>
</evidence>
<name>A0ABP9V4I1_9BACT</name>
<feature type="region of interest" description="Disordered" evidence="1">
    <location>
        <begin position="38"/>
        <end position="65"/>
    </location>
</feature>
<organism evidence="2 3">
    <name type="scientific">Rubritalea halochordaticola</name>
    <dbReference type="NCBI Taxonomy" id="714537"/>
    <lineage>
        <taxon>Bacteria</taxon>
        <taxon>Pseudomonadati</taxon>
        <taxon>Verrucomicrobiota</taxon>
        <taxon>Verrucomicrobiia</taxon>
        <taxon>Verrucomicrobiales</taxon>
        <taxon>Rubritaleaceae</taxon>
        <taxon>Rubritalea</taxon>
    </lineage>
</organism>
<evidence type="ECO:0000313" key="3">
    <source>
        <dbReference type="Proteomes" id="UP001424741"/>
    </source>
</evidence>
<gene>
    <name evidence="2" type="ORF">Rhal01_03775</name>
</gene>
<dbReference type="Proteomes" id="UP001424741">
    <property type="component" value="Unassembled WGS sequence"/>
</dbReference>
<accession>A0ABP9V4I1</accession>
<dbReference type="EMBL" id="BAABRL010000017">
    <property type="protein sequence ID" value="GAA5497579.1"/>
    <property type="molecule type" value="Genomic_DNA"/>
</dbReference>
<proteinExistence type="predicted"/>
<evidence type="ECO:0000256" key="1">
    <source>
        <dbReference type="SAM" id="MobiDB-lite"/>
    </source>
</evidence>
<sequence>MRLNSSRGCWKYLCGLLVLLTTVFAIISGGRKQNVDEESVSVDSSGDAQLKQRIEGNKGSTPSVKKDGAKVAKDYLMELLTQYLSCFKSC</sequence>